<proteinExistence type="predicted"/>
<protein>
    <recommendedName>
        <fullName evidence="4">Lipoprotein</fullName>
    </recommendedName>
</protein>
<dbReference type="KEGG" id="caci:CLOAM0110"/>
<accession>B0VIW1</accession>
<dbReference type="AlphaFoldDB" id="B0VIW1"/>
<feature type="region of interest" description="Disordered" evidence="1">
    <location>
        <begin position="133"/>
        <end position="152"/>
    </location>
</feature>
<sequence>MKRSKLKALKKGVKMKRAYLIIPFAIILLLLTSCATTGEEQATKLVTKYDIALTKVSRGGDETTRSKAPVADTTLVDKLRYHYDDEFMHTIWYASENGFELTLYNASDKNIILDWEKGLYLDYDNIGHRLLISSTPDSEKDKPQSPSTIPPRSNITEIIYSADHTNPSTLLGVYVRTPLLPTEYKKAVRFNGKEMKIQLPVRIDNTTYNYEFTFKIVGVRQEQAKSNLLFG</sequence>
<evidence type="ECO:0000256" key="1">
    <source>
        <dbReference type="SAM" id="MobiDB-lite"/>
    </source>
</evidence>
<keyword evidence="3" id="KW-1185">Reference proteome</keyword>
<name>B0VIW1_CLOAI</name>
<dbReference type="Proteomes" id="UP000002019">
    <property type="component" value="Chromosome"/>
</dbReference>
<dbReference type="EMBL" id="CU466930">
    <property type="protein sequence ID" value="CAO80021.1"/>
    <property type="molecule type" value="Genomic_DNA"/>
</dbReference>
<evidence type="ECO:0008006" key="4">
    <source>
        <dbReference type="Google" id="ProtNLM"/>
    </source>
</evidence>
<evidence type="ECO:0000313" key="2">
    <source>
        <dbReference type="EMBL" id="CAO80021.1"/>
    </source>
</evidence>
<reference evidence="2 3" key="1">
    <citation type="journal article" date="2008" name="J. Bacteriol.">
        <title>'Candidatus Cloacamonas acidaminovorans': genome sequence reconstruction provides a first glimpse of a new bacterial division.</title>
        <authorList>
            <person name="Pelletier E."/>
            <person name="Kreimeyer A."/>
            <person name="Bocs S."/>
            <person name="Rouy Z."/>
            <person name="Gyapay G."/>
            <person name="Chouari R."/>
            <person name="Riviere D."/>
            <person name="Ganesan A."/>
            <person name="Daegelen P."/>
            <person name="Sghir A."/>
            <person name="Cohen G.N."/>
            <person name="Medigue C."/>
            <person name="Weissenbach J."/>
            <person name="Le Paslier D."/>
        </authorList>
    </citation>
    <scope>NUCLEOTIDE SEQUENCE [LARGE SCALE GENOMIC DNA]</scope>
    <source>
        <strain evidence="3">Evry</strain>
    </source>
</reference>
<dbReference type="HOGENOM" id="CLU_1198063_0_0_0"/>
<dbReference type="PROSITE" id="PS51257">
    <property type="entry name" value="PROKAR_LIPOPROTEIN"/>
    <property type="match status" value="1"/>
</dbReference>
<organism evidence="2 3">
    <name type="scientific">Cloacimonas acidaminovorans (strain Evry)</name>
    <dbReference type="NCBI Taxonomy" id="459349"/>
    <lineage>
        <taxon>Bacteria</taxon>
        <taxon>Pseudomonadati</taxon>
        <taxon>Candidatus Cloacimonadota</taxon>
        <taxon>Candidatus Cloacimonadia</taxon>
        <taxon>Candidatus Cloacimonadales</taxon>
        <taxon>Candidatus Cloacimonadaceae</taxon>
        <taxon>Candidatus Cloacimonas</taxon>
    </lineage>
</organism>
<evidence type="ECO:0000313" key="3">
    <source>
        <dbReference type="Proteomes" id="UP000002019"/>
    </source>
</evidence>
<gene>
    <name evidence="2" type="ordered locus">CLOAM0110</name>
</gene>